<dbReference type="Gene3D" id="3.30.43.10">
    <property type="entry name" value="Uridine Diphospho-n-acetylenolpyruvylglucosamine Reductase, domain 2"/>
    <property type="match status" value="1"/>
</dbReference>
<keyword evidence="2" id="KW-0274">FAD</keyword>
<evidence type="ECO:0000256" key="1">
    <source>
        <dbReference type="ARBA" id="ARBA00022630"/>
    </source>
</evidence>
<dbReference type="InterPro" id="IPR016167">
    <property type="entry name" value="FAD-bd_PCMH_sub1"/>
</dbReference>
<gene>
    <name evidence="4" type="ORF">FHS87_004493</name>
</gene>
<dbReference type="SUPFAM" id="SSF56176">
    <property type="entry name" value="FAD-binding/transporter-associated domain-like"/>
    <property type="match status" value="1"/>
</dbReference>
<dbReference type="InterPro" id="IPR016169">
    <property type="entry name" value="FAD-bd_PCMH_sub2"/>
</dbReference>
<dbReference type="PANTHER" id="PTHR42659">
    <property type="entry name" value="XANTHINE DEHYDROGENASE SUBUNIT C-RELATED"/>
    <property type="match status" value="1"/>
</dbReference>
<dbReference type="SUPFAM" id="SSF55447">
    <property type="entry name" value="CO dehydrogenase flavoprotein C-terminal domain-like"/>
    <property type="match status" value="1"/>
</dbReference>
<organism evidence="4 5">
    <name type="scientific">Muricoccus pecuniae</name>
    <dbReference type="NCBI Taxonomy" id="693023"/>
    <lineage>
        <taxon>Bacteria</taxon>
        <taxon>Pseudomonadati</taxon>
        <taxon>Pseudomonadota</taxon>
        <taxon>Alphaproteobacteria</taxon>
        <taxon>Acetobacterales</taxon>
        <taxon>Roseomonadaceae</taxon>
        <taxon>Muricoccus</taxon>
    </lineage>
</organism>
<evidence type="ECO:0000256" key="2">
    <source>
        <dbReference type="ARBA" id="ARBA00022827"/>
    </source>
</evidence>
<accession>A0A840YM95</accession>
<dbReference type="AlphaFoldDB" id="A0A840YM95"/>
<dbReference type="InterPro" id="IPR036683">
    <property type="entry name" value="CO_DH_flav_C_dom_sf"/>
</dbReference>
<dbReference type="PANTHER" id="PTHR42659:SF1">
    <property type="entry name" value="OXIDOREDUCTASE"/>
    <property type="match status" value="1"/>
</dbReference>
<evidence type="ECO:0000313" key="4">
    <source>
        <dbReference type="EMBL" id="MBB5696422.1"/>
    </source>
</evidence>
<dbReference type="InterPro" id="IPR016166">
    <property type="entry name" value="FAD-bd_PCMH"/>
</dbReference>
<feature type="domain" description="FAD-binding PCMH-type" evidence="3">
    <location>
        <begin position="1"/>
        <end position="225"/>
    </location>
</feature>
<dbReference type="RefSeq" id="WP_184521712.1">
    <property type="nucleotide sequence ID" value="NZ_JACIJD010000042.1"/>
</dbReference>
<proteinExistence type="predicted"/>
<dbReference type="InterPro" id="IPR005107">
    <property type="entry name" value="CO_DH_flav_C"/>
</dbReference>
<keyword evidence="5" id="KW-1185">Reference proteome</keyword>
<dbReference type="PROSITE" id="PS51387">
    <property type="entry name" value="FAD_PCMH"/>
    <property type="match status" value="1"/>
</dbReference>
<dbReference type="Gene3D" id="3.30.390.50">
    <property type="entry name" value="CO dehydrogenase flavoprotein, C-terminal domain"/>
    <property type="match status" value="1"/>
</dbReference>
<protein>
    <submittedName>
        <fullName evidence="4">Xanthine dehydrogenase YagS FAD-binding subunit</fullName>
        <ecNumber evidence="4">1.17.1.4</ecNumber>
    </submittedName>
</protein>
<dbReference type="Pfam" id="PF00941">
    <property type="entry name" value="FAD_binding_5"/>
    <property type="match status" value="1"/>
</dbReference>
<keyword evidence="4" id="KW-0560">Oxidoreductase</keyword>
<name>A0A840YM95_9PROT</name>
<dbReference type="InterPro" id="IPR002346">
    <property type="entry name" value="Mopterin_DH_FAD-bd"/>
</dbReference>
<dbReference type="GO" id="GO:0004854">
    <property type="term" value="F:xanthine dehydrogenase activity"/>
    <property type="evidence" value="ECO:0007669"/>
    <property type="project" value="UniProtKB-EC"/>
</dbReference>
<dbReference type="SMART" id="SM01092">
    <property type="entry name" value="CO_deh_flav_C"/>
    <property type="match status" value="1"/>
</dbReference>
<dbReference type="InterPro" id="IPR036318">
    <property type="entry name" value="FAD-bd_PCMH-like_sf"/>
</dbReference>
<evidence type="ECO:0000259" key="3">
    <source>
        <dbReference type="PROSITE" id="PS51387"/>
    </source>
</evidence>
<dbReference type="EC" id="1.17.1.4" evidence="4"/>
<reference evidence="4 5" key="1">
    <citation type="submission" date="2020-08" db="EMBL/GenBank/DDBJ databases">
        <title>Genomic Encyclopedia of Type Strains, Phase IV (KMG-IV): sequencing the most valuable type-strain genomes for metagenomic binning, comparative biology and taxonomic classification.</title>
        <authorList>
            <person name="Goeker M."/>
        </authorList>
    </citation>
    <scope>NUCLEOTIDE SEQUENCE [LARGE SCALE GENOMIC DNA]</scope>
    <source>
        <strain evidence="4 5">DSM 25622</strain>
    </source>
</reference>
<sequence>MQPFTYARAESEEAAIRAVSAGGRGTRFLAGGTTLYDLMKLGAETPERLVDISALPGLSGFETAGPRELVFGAGARMSDVAADPRLVRDYPVLSEALWKAASQQLRNMASLGGNLLQRTRCAYFRNGEPFACNKRVPGSGCAAREGIDRGHAVLGGSEACIATYPGDWAVALLALDAAVDVAGPNGARTIPLEALHREPGATPEVETTLARDEMILRVRVPATPLGRASTYHKIRDRESYAFALASAAVALRMEGEVVREARIALGGLATRPWRAREAERELAGRRLTPEAARAAGDAALRGARPGHHNAFRIELGARTVADALLIARQRA</sequence>
<dbReference type="GO" id="GO:0071949">
    <property type="term" value="F:FAD binding"/>
    <property type="evidence" value="ECO:0007669"/>
    <property type="project" value="InterPro"/>
</dbReference>
<dbReference type="Pfam" id="PF03450">
    <property type="entry name" value="CO_deh_flav_C"/>
    <property type="match status" value="1"/>
</dbReference>
<evidence type="ECO:0000313" key="5">
    <source>
        <dbReference type="Proteomes" id="UP000580654"/>
    </source>
</evidence>
<comment type="caution">
    <text evidence="4">The sequence shown here is derived from an EMBL/GenBank/DDBJ whole genome shotgun (WGS) entry which is preliminary data.</text>
</comment>
<dbReference type="Proteomes" id="UP000580654">
    <property type="component" value="Unassembled WGS sequence"/>
</dbReference>
<keyword evidence="1" id="KW-0285">Flavoprotein</keyword>
<dbReference type="Gene3D" id="3.30.465.10">
    <property type="match status" value="2"/>
</dbReference>
<dbReference type="InterPro" id="IPR051312">
    <property type="entry name" value="Diverse_Substr_Oxidored"/>
</dbReference>
<dbReference type="EMBL" id="JACIJD010000042">
    <property type="protein sequence ID" value="MBB5696422.1"/>
    <property type="molecule type" value="Genomic_DNA"/>
</dbReference>